<name>A0A9P0QNQ4_9ASCO</name>
<gene>
    <name evidence="2" type="ORF">CLIB1423_07S03312</name>
</gene>
<organism evidence="2 3">
    <name type="scientific">[Candida] railenensis</name>
    <dbReference type="NCBI Taxonomy" id="45579"/>
    <lineage>
        <taxon>Eukaryota</taxon>
        <taxon>Fungi</taxon>
        <taxon>Dikarya</taxon>
        <taxon>Ascomycota</taxon>
        <taxon>Saccharomycotina</taxon>
        <taxon>Pichiomycetes</taxon>
        <taxon>Debaryomycetaceae</taxon>
        <taxon>Kurtzmaniella</taxon>
    </lineage>
</organism>
<sequence length="130" mass="15206">MPSVFTYSKRILSRYDVQERSADAHTPIFLHHIYLAFIFFSLSWNNHIEQRLFFILAFFLHSGLGAHILFPNLRRNCVKSTQRKNVERYPPNKQDTNNPPTLDRFSILSSPPIYAHCASVGHWCLLVGRF</sequence>
<proteinExistence type="predicted"/>
<keyword evidence="1" id="KW-0812">Transmembrane</keyword>
<comment type="caution">
    <text evidence="2">The sequence shown here is derived from an EMBL/GenBank/DDBJ whole genome shotgun (WGS) entry which is preliminary data.</text>
</comment>
<dbReference type="Proteomes" id="UP000837801">
    <property type="component" value="Unassembled WGS sequence"/>
</dbReference>
<keyword evidence="3" id="KW-1185">Reference proteome</keyword>
<reference evidence="2" key="1">
    <citation type="submission" date="2022-03" db="EMBL/GenBank/DDBJ databases">
        <authorList>
            <person name="Legras J.-L."/>
            <person name="Devillers H."/>
            <person name="Grondin C."/>
        </authorList>
    </citation>
    <scope>NUCLEOTIDE SEQUENCE</scope>
    <source>
        <strain evidence="2">CLIB 1423</strain>
    </source>
</reference>
<protein>
    <submittedName>
        <fullName evidence="2">Uncharacterized protein</fullName>
    </submittedName>
</protein>
<feature type="transmembrane region" description="Helical" evidence="1">
    <location>
        <begin position="52"/>
        <end position="70"/>
    </location>
</feature>
<evidence type="ECO:0000313" key="2">
    <source>
        <dbReference type="EMBL" id="CAH2352603.1"/>
    </source>
</evidence>
<evidence type="ECO:0000313" key="3">
    <source>
        <dbReference type="Proteomes" id="UP000837801"/>
    </source>
</evidence>
<keyword evidence="1" id="KW-0472">Membrane</keyword>
<dbReference type="AlphaFoldDB" id="A0A9P0QNQ4"/>
<evidence type="ECO:0000256" key="1">
    <source>
        <dbReference type="SAM" id="Phobius"/>
    </source>
</evidence>
<dbReference type="EMBL" id="CAKXYY010000007">
    <property type="protein sequence ID" value="CAH2352603.1"/>
    <property type="molecule type" value="Genomic_DNA"/>
</dbReference>
<accession>A0A9P0QNQ4</accession>
<keyword evidence="1" id="KW-1133">Transmembrane helix</keyword>
<feature type="transmembrane region" description="Helical" evidence="1">
    <location>
        <begin position="28"/>
        <end position="45"/>
    </location>
</feature>